<dbReference type="AlphaFoldDB" id="A0A1H8VY17"/>
<proteinExistence type="predicted"/>
<sequence length="108" mass="12154">MRSGNLDSLIEIQRFTVTGDDGMGNEIQEWAPLATLRAQLIQAGTEEFIRNYATSQDTVIVFRTRYLEGVTNIDRVVYDGVVYDIKETKEIGRARGLEIRTISQGQVA</sequence>
<accession>A0A1H8VY17</accession>
<dbReference type="InterPro" id="IPR008767">
    <property type="entry name" value="Phage_SPP1_head-tail_adaptor"/>
</dbReference>
<evidence type="ECO:0000313" key="2">
    <source>
        <dbReference type="Proteomes" id="UP000199615"/>
    </source>
</evidence>
<protein>
    <submittedName>
        <fullName evidence="1">Phage head-tail adaptor, putative, SPP1 family</fullName>
    </submittedName>
</protein>
<keyword evidence="2" id="KW-1185">Reference proteome</keyword>
<evidence type="ECO:0000313" key="1">
    <source>
        <dbReference type="EMBL" id="SEP20137.1"/>
    </source>
</evidence>
<gene>
    <name evidence="1" type="ORF">SAMN05444123_11025</name>
</gene>
<organism evidence="1 2">
    <name type="scientific">Rhodopseudomonas pseudopalustris</name>
    <dbReference type="NCBI Taxonomy" id="1513892"/>
    <lineage>
        <taxon>Bacteria</taxon>
        <taxon>Pseudomonadati</taxon>
        <taxon>Pseudomonadota</taxon>
        <taxon>Alphaproteobacteria</taxon>
        <taxon>Hyphomicrobiales</taxon>
        <taxon>Nitrobacteraceae</taxon>
        <taxon>Rhodopseudomonas</taxon>
    </lineage>
</organism>
<dbReference type="EMBL" id="FODT01000010">
    <property type="protein sequence ID" value="SEP20137.1"/>
    <property type="molecule type" value="Genomic_DNA"/>
</dbReference>
<reference evidence="2" key="1">
    <citation type="submission" date="2016-10" db="EMBL/GenBank/DDBJ databases">
        <authorList>
            <person name="Varghese N."/>
            <person name="Submissions S."/>
        </authorList>
    </citation>
    <scope>NUCLEOTIDE SEQUENCE [LARGE SCALE GENOMIC DNA]</scope>
    <source>
        <strain evidence="2">DSM 123</strain>
    </source>
</reference>
<name>A0A1H8VY17_9BRAD</name>
<dbReference type="InterPro" id="IPR038666">
    <property type="entry name" value="SSP1_head-tail_sf"/>
</dbReference>
<dbReference type="OrthoDB" id="7478737at2"/>
<dbReference type="NCBIfam" id="TIGR01563">
    <property type="entry name" value="gp16_SPP1"/>
    <property type="match status" value="1"/>
</dbReference>
<dbReference type="RefSeq" id="WP_092685646.1">
    <property type="nucleotide sequence ID" value="NZ_FODT01000010.1"/>
</dbReference>
<dbReference type="Proteomes" id="UP000199615">
    <property type="component" value="Unassembled WGS sequence"/>
</dbReference>
<dbReference type="Pfam" id="PF05521">
    <property type="entry name" value="Phage_HCP"/>
    <property type="match status" value="1"/>
</dbReference>
<dbReference type="Gene3D" id="2.40.10.270">
    <property type="entry name" value="Bacteriophage SPP1 head-tail adaptor protein"/>
    <property type="match status" value="1"/>
</dbReference>